<feature type="repeat" description="WD" evidence="3">
    <location>
        <begin position="634"/>
        <end position="675"/>
    </location>
</feature>
<dbReference type="InterPro" id="IPR036322">
    <property type="entry name" value="WD40_repeat_dom_sf"/>
</dbReference>
<feature type="repeat" description="WD" evidence="3">
    <location>
        <begin position="879"/>
        <end position="920"/>
    </location>
</feature>
<geneLocation type="plasmid" evidence="6">
    <name>Plasmid3 dna</name>
</geneLocation>
<feature type="repeat" description="WD" evidence="3">
    <location>
        <begin position="961"/>
        <end position="1002"/>
    </location>
</feature>
<feature type="repeat" description="WD" evidence="3">
    <location>
        <begin position="675"/>
        <end position="716"/>
    </location>
</feature>
<feature type="repeat" description="WD" evidence="3">
    <location>
        <begin position="838"/>
        <end position="879"/>
    </location>
</feature>
<dbReference type="SUPFAM" id="SSF50978">
    <property type="entry name" value="WD40 repeat-like"/>
    <property type="match status" value="3"/>
</dbReference>
<dbReference type="OrthoDB" id="500003at2"/>
<dbReference type="InterPro" id="IPR001680">
    <property type="entry name" value="WD40_rpt"/>
</dbReference>
<feature type="repeat" description="WD" evidence="3">
    <location>
        <begin position="1002"/>
        <end position="1043"/>
    </location>
</feature>
<dbReference type="SMART" id="SM00320">
    <property type="entry name" value="WD40"/>
    <property type="match status" value="14"/>
</dbReference>
<evidence type="ECO:0000256" key="3">
    <source>
        <dbReference type="PROSITE-ProRule" id="PRU00221"/>
    </source>
</evidence>
<dbReference type="SUPFAM" id="SSF52540">
    <property type="entry name" value="P-loop containing nucleoside triphosphate hydrolases"/>
    <property type="match status" value="1"/>
</dbReference>
<dbReference type="InterPro" id="IPR015943">
    <property type="entry name" value="WD40/YVTN_repeat-like_dom_sf"/>
</dbReference>
<proteinExistence type="predicted"/>
<dbReference type="PROSITE" id="PS00678">
    <property type="entry name" value="WD_REPEATS_1"/>
    <property type="match status" value="13"/>
</dbReference>
<feature type="domain" description="Novel STAND NTPase 1" evidence="4">
    <location>
        <begin position="59"/>
        <end position="477"/>
    </location>
</feature>
<dbReference type="PROSITE" id="PS50082">
    <property type="entry name" value="WD_REPEATS_2"/>
    <property type="match status" value="14"/>
</dbReference>
<organism evidence="5 6">
    <name type="scientific">Calothrix parasitica NIES-267</name>
    <dbReference type="NCBI Taxonomy" id="1973488"/>
    <lineage>
        <taxon>Bacteria</taxon>
        <taxon>Bacillati</taxon>
        <taxon>Cyanobacteriota</taxon>
        <taxon>Cyanophyceae</taxon>
        <taxon>Nostocales</taxon>
        <taxon>Calotrichaceae</taxon>
        <taxon>Calothrix</taxon>
    </lineage>
</organism>
<accession>A0A1Z4M392</accession>
<dbReference type="CDD" id="cd00200">
    <property type="entry name" value="WD40"/>
    <property type="match status" value="2"/>
</dbReference>
<dbReference type="Proteomes" id="UP000218418">
    <property type="component" value="Plasmid plasmid3"/>
</dbReference>
<feature type="repeat" description="WD" evidence="3">
    <location>
        <begin position="1084"/>
        <end position="1125"/>
    </location>
</feature>
<dbReference type="PROSITE" id="PS50294">
    <property type="entry name" value="WD_REPEATS_REGION"/>
    <property type="match status" value="14"/>
</dbReference>
<feature type="repeat" description="WD" evidence="3">
    <location>
        <begin position="1125"/>
        <end position="1166"/>
    </location>
</feature>
<keyword evidence="6" id="KW-1185">Reference proteome</keyword>
<sequence>MSHPSPEHKSQKQDNLVKDATVGGDLIFAPQQIDTYIETQIVEISVDKITQQPLIKISPYKGLKRFNLGDREYFFGRDTLISKLFNAVIKSNFSLVLGASGSGKSSVVRAGLIPELKKSLESQKFYDFIFTPNQDPFESLYRCLLSEEKDYRFSESDVDFVREGKPNTLPQLISKLKKNEERWFIFIDQFEQLFINTNLEKRNNFIQGIVQVAKKGDSHIRIVLAMRSDFLEQFSFYPTLGAIANKKNIHLVTEMYPDELRQAIEQPAAKNGVVFEKGLVEQIIKEVEGQKGYLPLLQYTLDLLWEKECTTKANDGYFHIEDRILNKVNYAALGGVRGALQKRVNEIYTDICEKNKDGELVTKQIFLKLVNIVESESGSRAVSRRAYHNEFVGEAVESNLKRFIDENLLVSNYEYSSEDKLSIGTTTKLIQNATIEIAHEILLSSWDKLKRWLEEEKEAIILKNWLVGETRRWLEVRAENKSKASEEFLKGSRLDQIVEFRDKNAFEKVGGLVEQENEFIDTSVEWRDQQYTQRQRTKLFTISGLTVVTVISLLVAGVSWWNLDAKEKNDDLITHNSKVRALWSNNPSKILALKESIKVGKELRKESKATPETRMRVVTSLREIVYSIKQRNSLEKHGSAVNSVAFSPEGNTIATASDDNTVKLWNLQGEEIKTLTGHNSAVNSVAFSPDGNTIATASDDNTVKLWNFQGEEIKTLTGHDSEVYSVAFSPDGNTIATASLDKTVKLWNLQGQVIQTLGHRDSVNNVAFSPDGNTIATSSLNNTVKLWNLQGQVIQTLTGHGSWVYSVAFSPDGNTIATASWDKTVKLWNLQGQEIKTLTGHGDKVSSVAFSPDGNTIATGSSDNTVKLWNFQGEEIRTLTGHGSSVSSVAFSPDGKTIATASSDKTVKLLNFQGEEIKTLTGHDSEVYSVAFSPDGNTIATASRDKMVKLWNFQGEEIKTLTGHGDWVYSVAFSPDGNTIATASDDDTVKLWNFQGEEIKTLTGHDSEVNSVAFSPDGNTIATASDDDTVKLWNFQGEEIKTLTGHGSAVNSVAFSPDGNTIATASDDDTVKLWNFQGEEIKTLTGHDSEVYSVAFSPDGNTIATASRDKTVKLWNFQGEEIKTLTGHDLEVHSVAFSPDGNTIATASFDKTVKLWNFQGEEIKTLTGHGDWVYSVVFSPDGNTIATASDDNTVKLWNFDLDDLLVRGCNWARDYLKYNAPAEDRNLCDGIDSGK</sequence>
<keyword evidence="5" id="KW-0614">Plasmid</keyword>
<name>A0A1Z4M392_9CYAN</name>
<dbReference type="AlphaFoldDB" id="A0A1Z4M392"/>
<protein>
    <submittedName>
        <fullName evidence="5">WD-40 repeat protein</fullName>
    </submittedName>
</protein>
<dbReference type="InterPro" id="IPR027417">
    <property type="entry name" value="P-loop_NTPase"/>
</dbReference>
<keyword evidence="2" id="KW-0677">Repeat</keyword>
<evidence type="ECO:0000256" key="1">
    <source>
        <dbReference type="ARBA" id="ARBA00022574"/>
    </source>
</evidence>
<dbReference type="Gene3D" id="2.130.10.10">
    <property type="entry name" value="YVTN repeat-like/Quinoprotein amine dehydrogenase"/>
    <property type="match status" value="7"/>
</dbReference>
<feature type="repeat" description="WD" evidence="3">
    <location>
        <begin position="756"/>
        <end position="790"/>
    </location>
</feature>
<dbReference type="EMBL" id="AP018230">
    <property type="protein sequence ID" value="BAY87949.1"/>
    <property type="molecule type" value="Genomic_DNA"/>
</dbReference>
<evidence type="ECO:0000259" key="4">
    <source>
        <dbReference type="Pfam" id="PF20703"/>
    </source>
</evidence>
<dbReference type="Pfam" id="PF20703">
    <property type="entry name" value="nSTAND1"/>
    <property type="match status" value="1"/>
</dbReference>
<feature type="repeat" description="WD" evidence="3">
    <location>
        <begin position="1166"/>
        <end position="1207"/>
    </location>
</feature>
<evidence type="ECO:0000313" key="6">
    <source>
        <dbReference type="Proteomes" id="UP000218418"/>
    </source>
</evidence>
<feature type="repeat" description="WD" evidence="3">
    <location>
        <begin position="920"/>
        <end position="961"/>
    </location>
</feature>
<dbReference type="InterPro" id="IPR049052">
    <property type="entry name" value="nSTAND1"/>
</dbReference>
<dbReference type="InterPro" id="IPR019775">
    <property type="entry name" value="WD40_repeat_CS"/>
</dbReference>
<reference evidence="5 6" key="1">
    <citation type="submission" date="2017-06" db="EMBL/GenBank/DDBJ databases">
        <title>Genome sequencing of cyanobaciteial culture collection at National Institute for Environmental Studies (NIES).</title>
        <authorList>
            <person name="Hirose Y."/>
            <person name="Shimura Y."/>
            <person name="Fujisawa T."/>
            <person name="Nakamura Y."/>
            <person name="Kawachi M."/>
        </authorList>
    </citation>
    <scope>NUCLEOTIDE SEQUENCE [LARGE SCALE GENOMIC DNA]</scope>
    <source>
        <strain evidence="5 6">NIES-267</strain>
        <plasmid evidence="6">Plasmid3 dna</plasmid>
    </source>
</reference>
<dbReference type="PANTHER" id="PTHR22847">
    <property type="entry name" value="WD40 REPEAT PROTEIN"/>
    <property type="match status" value="1"/>
</dbReference>
<feature type="repeat" description="WD" evidence="3">
    <location>
        <begin position="716"/>
        <end position="750"/>
    </location>
</feature>
<dbReference type="Pfam" id="PF00400">
    <property type="entry name" value="WD40"/>
    <property type="match status" value="14"/>
</dbReference>
<gene>
    <name evidence="5" type="ORF">NIES267_74730</name>
</gene>
<dbReference type="PRINTS" id="PR00320">
    <property type="entry name" value="GPROTEINBRPT"/>
</dbReference>
<evidence type="ECO:0000313" key="5">
    <source>
        <dbReference type="EMBL" id="BAY87949.1"/>
    </source>
</evidence>
<feature type="repeat" description="WD" evidence="3">
    <location>
        <begin position="797"/>
        <end position="838"/>
    </location>
</feature>
<dbReference type="Gene3D" id="3.40.50.300">
    <property type="entry name" value="P-loop containing nucleotide triphosphate hydrolases"/>
    <property type="match status" value="1"/>
</dbReference>
<feature type="repeat" description="WD" evidence="3">
    <location>
        <begin position="1043"/>
        <end position="1084"/>
    </location>
</feature>
<dbReference type="InterPro" id="IPR020472">
    <property type="entry name" value="WD40_PAC1"/>
</dbReference>
<keyword evidence="1 3" id="KW-0853">WD repeat</keyword>
<evidence type="ECO:0000256" key="2">
    <source>
        <dbReference type="ARBA" id="ARBA00022737"/>
    </source>
</evidence>
<dbReference type="PANTHER" id="PTHR22847:SF637">
    <property type="entry name" value="WD REPEAT DOMAIN 5B"/>
    <property type="match status" value="1"/>
</dbReference>